<name>A0AAP5IB35_9CYAN</name>
<keyword evidence="2" id="KW-1185">Reference proteome</keyword>
<dbReference type="AlphaFoldDB" id="A0AAP5IB35"/>
<organism evidence="1 2">
    <name type="scientific">Aetokthonos hydrillicola Thurmond2011</name>
    <dbReference type="NCBI Taxonomy" id="2712845"/>
    <lineage>
        <taxon>Bacteria</taxon>
        <taxon>Bacillati</taxon>
        <taxon>Cyanobacteriota</taxon>
        <taxon>Cyanophyceae</taxon>
        <taxon>Nostocales</taxon>
        <taxon>Hapalosiphonaceae</taxon>
        <taxon>Aetokthonos</taxon>
    </lineage>
</organism>
<dbReference type="EMBL" id="JAALHA020000006">
    <property type="protein sequence ID" value="MDR9895815.1"/>
    <property type="molecule type" value="Genomic_DNA"/>
</dbReference>
<evidence type="ECO:0000313" key="1">
    <source>
        <dbReference type="EMBL" id="MDR9895815.1"/>
    </source>
</evidence>
<comment type="caution">
    <text evidence="1">The sequence shown here is derived from an EMBL/GenBank/DDBJ whole genome shotgun (WGS) entry which is preliminary data.</text>
</comment>
<dbReference type="Proteomes" id="UP000667802">
    <property type="component" value="Unassembled WGS sequence"/>
</dbReference>
<protein>
    <submittedName>
        <fullName evidence="1">Uncharacterized protein</fullName>
    </submittedName>
</protein>
<accession>A0AAP5IB35</accession>
<reference evidence="2" key="1">
    <citation type="journal article" date="2021" name="Science">
        <title>Hunting the eagle killer: A cyanobacterial neurotoxin causes vacuolar myelinopathy.</title>
        <authorList>
            <person name="Breinlinger S."/>
            <person name="Phillips T.J."/>
            <person name="Haram B.N."/>
            <person name="Mares J."/>
            <person name="Martinez Yerena J.A."/>
            <person name="Hrouzek P."/>
            <person name="Sobotka R."/>
            <person name="Henderson W.M."/>
            <person name="Schmieder P."/>
            <person name="Williams S.M."/>
            <person name="Lauderdale J.D."/>
            <person name="Wilde H.D."/>
            <person name="Gerrin W."/>
            <person name="Kust A."/>
            <person name="Washington J.W."/>
            <person name="Wagner C."/>
            <person name="Geier B."/>
            <person name="Liebeke M."/>
            <person name="Enke H."/>
            <person name="Niedermeyer T.H.J."/>
            <person name="Wilde S.B."/>
        </authorList>
    </citation>
    <scope>NUCLEOTIDE SEQUENCE [LARGE SCALE GENOMIC DNA]</scope>
    <source>
        <strain evidence="2">Thurmond2011</strain>
    </source>
</reference>
<sequence>MLFFDWILTVRKNKTTIQTEVIGEAAPTVACLSAGVQVTLLRRYRVEDRQSPTEGGSSYSAGFTRCYTHEAALWASICQETLSAVAKQPSFTTALVSSLRVTRLGDVVR</sequence>
<evidence type="ECO:0000313" key="2">
    <source>
        <dbReference type="Proteomes" id="UP000667802"/>
    </source>
</evidence>
<proteinExistence type="predicted"/>
<dbReference type="RefSeq" id="WP_208339904.1">
    <property type="nucleotide sequence ID" value="NZ_CAWQFN010000577.1"/>
</dbReference>
<gene>
    <name evidence="1" type="ORF">G7B40_014755</name>
</gene>